<sequence length="215" mass="23267">MAVSDLENIISLLNRWETHWSDVNAALGASELILAPGFTVASLAEERAAFIADEQQIQAAENPAQGAATERDALKKALRTRISQLRAAVQGMLPGTRYVGMLPLLPATNAGEGIFLKALEDSSQLWATINSDTSLSEFVPLTLPVGYSQAQFATDTATLRGYYQSATQNREHARTLRGARAARRKALLARLTQYRKVLVARLPAGHPLLGTMPQG</sequence>
<dbReference type="EMBL" id="JACHGW010000007">
    <property type="protein sequence ID" value="MBB6053443.1"/>
    <property type="molecule type" value="Genomic_DNA"/>
</dbReference>
<proteinExistence type="predicted"/>
<keyword evidence="2" id="KW-1185">Reference proteome</keyword>
<evidence type="ECO:0000313" key="2">
    <source>
        <dbReference type="Proteomes" id="UP000520814"/>
    </source>
</evidence>
<organism evidence="1 2">
    <name type="scientific">Armatimonas rosea</name>
    <dbReference type="NCBI Taxonomy" id="685828"/>
    <lineage>
        <taxon>Bacteria</taxon>
        <taxon>Bacillati</taxon>
        <taxon>Armatimonadota</taxon>
        <taxon>Armatimonadia</taxon>
        <taxon>Armatimonadales</taxon>
        <taxon>Armatimonadaceae</taxon>
        <taxon>Armatimonas</taxon>
    </lineage>
</organism>
<name>A0A7W9SWT8_ARMRO</name>
<dbReference type="RefSeq" id="WP_184203538.1">
    <property type="nucleotide sequence ID" value="NZ_JACHGW010000007.1"/>
</dbReference>
<reference evidence="1 2" key="1">
    <citation type="submission" date="2020-08" db="EMBL/GenBank/DDBJ databases">
        <title>Genomic Encyclopedia of Type Strains, Phase IV (KMG-IV): sequencing the most valuable type-strain genomes for metagenomic binning, comparative biology and taxonomic classification.</title>
        <authorList>
            <person name="Goeker M."/>
        </authorList>
    </citation>
    <scope>NUCLEOTIDE SEQUENCE [LARGE SCALE GENOMIC DNA]</scope>
    <source>
        <strain evidence="1 2">DSM 23562</strain>
    </source>
</reference>
<dbReference type="Proteomes" id="UP000520814">
    <property type="component" value="Unassembled WGS sequence"/>
</dbReference>
<accession>A0A7W9SWT8</accession>
<gene>
    <name evidence="1" type="ORF">HNQ39_005278</name>
</gene>
<protein>
    <submittedName>
        <fullName evidence="1">Uncharacterized protein</fullName>
    </submittedName>
</protein>
<comment type="caution">
    <text evidence="1">The sequence shown here is derived from an EMBL/GenBank/DDBJ whole genome shotgun (WGS) entry which is preliminary data.</text>
</comment>
<evidence type="ECO:0000313" key="1">
    <source>
        <dbReference type="EMBL" id="MBB6053443.1"/>
    </source>
</evidence>
<dbReference type="AlphaFoldDB" id="A0A7W9SWT8"/>